<evidence type="ECO:0000256" key="11">
    <source>
        <dbReference type="ARBA" id="ARBA00038068"/>
    </source>
</evidence>
<keyword evidence="8" id="KW-0805">Transcription regulation</keyword>
<evidence type="ECO:0000256" key="4">
    <source>
        <dbReference type="ARBA" id="ARBA00022853"/>
    </source>
</evidence>
<dbReference type="Gene3D" id="2.60.120.650">
    <property type="entry name" value="Cupin"/>
    <property type="match status" value="1"/>
</dbReference>
<evidence type="ECO:0000259" key="12">
    <source>
        <dbReference type="PROSITE" id="PS51184"/>
    </source>
</evidence>
<evidence type="ECO:0000256" key="8">
    <source>
        <dbReference type="ARBA" id="ARBA00023015"/>
    </source>
</evidence>
<dbReference type="EMBL" id="GDHC01014464">
    <property type="protein sequence ID" value="JAQ04165.1"/>
    <property type="molecule type" value="Transcribed_RNA"/>
</dbReference>
<comment type="subcellular location">
    <subcellularLocation>
        <location evidence="2">Nucleus</location>
    </subcellularLocation>
</comment>
<evidence type="ECO:0000256" key="2">
    <source>
        <dbReference type="ARBA" id="ARBA00004123"/>
    </source>
</evidence>
<organism evidence="13">
    <name type="scientific">Lygus hesperus</name>
    <name type="common">Western plant bug</name>
    <dbReference type="NCBI Taxonomy" id="30085"/>
    <lineage>
        <taxon>Eukaryota</taxon>
        <taxon>Metazoa</taxon>
        <taxon>Ecdysozoa</taxon>
        <taxon>Arthropoda</taxon>
        <taxon>Hexapoda</taxon>
        <taxon>Insecta</taxon>
        <taxon>Pterygota</taxon>
        <taxon>Neoptera</taxon>
        <taxon>Paraneoptera</taxon>
        <taxon>Hemiptera</taxon>
        <taxon>Heteroptera</taxon>
        <taxon>Panheteroptera</taxon>
        <taxon>Cimicomorpha</taxon>
        <taxon>Miridae</taxon>
        <taxon>Mirini</taxon>
        <taxon>Lygus</taxon>
    </lineage>
</organism>
<evidence type="ECO:0000256" key="9">
    <source>
        <dbReference type="ARBA" id="ARBA00023163"/>
    </source>
</evidence>
<dbReference type="SUPFAM" id="SSF51197">
    <property type="entry name" value="Clavaminate synthase-like"/>
    <property type="match status" value="1"/>
</dbReference>
<reference evidence="14" key="3">
    <citation type="journal article" date="2016" name="Gigascience">
        <title>De novo construction of an expanded transcriptome assembly for the western tarnished plant bug, Lygus hesperus.</title>
        <authorList>
            <person name="Tassone E.E."/>
            <person name="Geib S.M."/>
            <person name="Hall B."/>
            <person name="Fabrick J.A."/>
            <person name="Brent C.S."/>
            <person name="Hull J.J."/>
        </authorList>
    </citation>
    <scope>NUCLEOTIDE SEQUENCE</scope>
</reference>
<dbReference type="GO" id="GO:0005634">
    <property type="term" value="C:nucleus"/>
    <property type="evidence" value="ECO:0007669"/>
    <property type="project" value="UniProtKB-SubCell"/>
</dbReference>
<dbReference type="GO" id="GO:0033749">
    <property type="term" value="F:histone H4R3 demethylase activity"/>
    <property type="evidence" value="ECO:0007669"/>
    <property type="project" value="TreeGrafter"/>
</dbReference>
<dbReference type="Pfam" id="PF02373">
    <property type="entry name" value="JmjC"/>
    <property type="match status" value="1"/>
</dbReference>
<dbReference type="InterPro" id="IPR003347">
    <property type="entry name" value="JmjC_dom"/>
</dbReference>
<dbReference type="GO" id="GO:0046872">
    <property type="term" value="F:metal ion binding"/>
    <property type="evidence" value="ECO:0007669"/>
    <property type="project" value="UniProtKB-KW"/>
</dbReference>
<dbReference type="PROSITE" id="PS51184">
    <property type="entry name" value="JMJC"/>
    <property type="match status" value="1"/>
</dbReference>
<evidence type="ECO:0000256" key="6">
    <source>
        <dbReference type="ARBA" id="ARBA00023002"/>
    </source>
</evidence>
<evidence type="ECO:0000313" key="13">
    <source>
        <dbReference type="EMBL" id="JAG31836.1"/>
    </source>
</evidence>
<keyword evidence="5" id="KW-0223">Dioxygenase</keyword>
<keyword evidence="13" id="KW-0489">Methyltransferase</keyword>
<dbReference type="PANTHER" id="PTHR12480:SF32">
    <property type="entry name" value="BIFUNCTIONAL ARGININE DEMETHYLASE AND LYSYL-HYDROXYLASE JMJD6"/>
    <property type="match status" value="1"/>
</dbReference>
<evidence type="ECO:0000256" key="1">
    <source>
        <dbReference type="ARBA" id="ARBA00001954"/>
    </source>
</evidence>
<evidence type="ECO:0000256" key="5">
    <source>
        <dbReference type="ARBA" id="ARBA00022964"/>
    </source>
</evidence>
<dbReference type="AlphaFoldDB" id="A0A0A9YJN8"/>
<name>A0A0A9YJN8_LYGHE</name>
<dbReference type="PANTHER" id="PTHR12480">
    <property type="entry name" value="ARGININE DEMETHYLASE AND LYSYL-HYDROXYLASE JMJD"/>
    <property type="match status" value="1"/>
</dbReference>
<evidence type="ECO:0000256" key="7">
    <source>
        <dbReference type="ARBA" id="ARBA00023004"/>
    </source>
</evidence>
<dbReference type="GO" id="GO:0008168">
    <property type="term" value="F:methyltransferase activity"/>
    <property type="evidence" value="ECO:0007669"/>
    <property type="project" value="UniProtKB-KW"/>
</dbReference>
<accession>A0A0A9YJN8</accession>
<protein>
    <submittedName>
        <fullName evidence="13">Bifunctional arginine demethylase and lysyl-hydroxylase JMJD6</fullName>
    </submittedName>
</protein>
<keyword evidence="3" id="KW-0479">Metal-binding</keyword>
<dbReference type="GO" id="GO:0005737">
    <property type="term" value="C:cytoplasm"/>
    <property type="evidence" value="ECO:0007669"/>
    <property type="project" value="TreeGrafter"/>
</dbReference>
<gene>
    <name evidence="13" type="primary">Jmjd6_2</name>
    <name evidence="14" type="synonym">Jmjd6_0</name>
    <name evidence="13" type="ORF">CM83_16067</name>
    <name evidence="14" type="ORF">g.37902</name>
</gene>
<keyword evidence="4" id="KW-0156">Chromatin regulator</keyword>
<keyword evidence="6" id="KW-0560">Oxidoreductase</keyword>
<evidence type="ECO:0000256" key="3">
    <source>
        <dbReference type="ARBA" id="ARBA00022723"/>
    </source>
</evidence>
<comment type="cofactor">
    <cofactor evidence="1">
        <name>Fe(2+)</name>
        <dbReference type="ChEBI" id="CHEBI:29033"/>
    </cofactor>
</comment>
<keyword evidence="7" id="KW-0408">Iron</keyword>
<keyword evidence="9" id="KW-0804">Transcription</keyword>
<feature type="domain" description="JmjC" evidence="12">
    <location>
        <begin position="1"/>
        <end position="129"/>
    </location>
</feature>
<evidence type="ECO:0000313" key="14">
    <source>
        <dbReference type="EMBL" id="JAQ04165.1"/>
    </source>
</evidence>
<reference evidence="13" key="1">
    <citation type="journal article" date="2014" name="PLoS ONE">
        <title>Transcriptome-Based Identification of ABC Transporters in the Western Tarnished Plant Bug Lygus hesperus.</title>
        <authorList>
            <person name="Hull J.J."/>
            <person name="Chaney K."/>
            <person name="Geib S.M."/>
            <person name="Fabrick J.A."/>
            <person name="Brent C.S."/>
            <person name="Walsh D."/>
            <person name="Lavine L.C."/>
        </authorList>
    </citation>
    <scope>NUCLEOTIDE SEQUENCE</scope>
</reference>
<keyword evidence="10" id="KW-0539">Nucleus</keyword>
<dbReference type="InterPro" id="IPR050910">
    <property type="entry name" value="JMJD6_ArgDemeth/LysHydrox"/>
</dbReference>
<reference evidence="13" key="2">
    <citation type="submission" date="2014-07" db="EMBL/GenBank/DDBJ databases">
        <authorList>
            <person name="Hull J."/>
        </authorList>
    </citation>
    <scope>NUCLEOTIDE SEQUENCE</scope>
</reference>
<sequence>MHQDPLCTNAWNSLIMGCKLWIFMSPNVPKDIALGTQFRTEVESKVEIEDEAVGWYHRVYPSIRKWFMQHCPAEYTLIEVVQYPGETIFVPNTWWHAVLNINSDTLSITHNYVSSSNFTDAWRSMRIERPHTAQRWRHALSYMEPATFTRLVNIDRNDKFVCDILKPKYCCQYY</sequence>
<comment type="similarity">
    <text evidence="11">Belongs to the JMJD6 family.</text>
</comment>
<keyword evidence="13" id="KW-0808">Transferase</keyword>
<dbReference type="GO" id="GO:0032259">
    <property type="term" value="P:methylation"/>
    <property type="evidence" value="ECO:0007669"/>
    <property type="project" value="UniProtKB-KW"/>
</dbReference>
<evidence type="ECO:0000256" key="10">
    <source>
        <dbReference type="ARBA" id="ARBA00023242"/>
    </source>
</evidence>
<dbReference type="GO" id="GO:0106140">
    <property type="term" value="F:P-TEFb complex binding"/>
    <property type="evidence" value="ECO:0007669"/>
    <property type="project" value="TreeGrafter"/>
</dbReference>
<proteinExistence type="inferred from homology"/>
<dbReference type="EMBL" id="GBHO01011768">
    <property type="protein sequence ID" value="JAG31836.1"/>
    <property type="molecule type" value="Transcribed_RNA"/>
</dbReference>